<gene>
    <name evidence="1" type="ORF">DERP_008752</name>
</gene>
<sequence length="140" mass="15436">MVVVGIGQSTDSSTILTTTNGIIGGDYGDLQNRLIDSEPTSLINTNNQQQQQLRNHSYHHHHHHHQLTLMSPRHQQQGKAIALGKDLVELQSFLNNSTNNNNSNGYVTQKRIGHSGGGNYALPYDVLPVVTQSKTTTTIR</sequence>
<reference evidence="1 2" key="2">
    <citation type="journal article" date="2022" name="Mol. Biol. Evol.">
        <title>Comparative Genomics Reveals Insights into the Divergent Evolution of Astigmatic Mites and Household Pest Adaptations.</title>
        <authorList>
            <person name="Xiong Q."/>
            <person name="Wan A.T."/>
            <person name="Liu X."/>
            <person name="Fung C.S."/>
            <person name="Xiao X."/>
            <person name="Malainual N."/>
            <person name="Hou J."/>
            <person name="Wang L."/>
            <person name="Wang M."/>
            <person name="Yang K.Y."/>
            <person name="Cui Y."/>
            <person name="Leung E.L."/>
            <person name="Nong W."/>
            <person name="Shin S.K."/>
            <person name="Au S.W."/>
            <person name="Jeong K.Y."/>
            <person name="Chew F.T."/>
            <person name="Hui J.H."/>
            <person name="Leung T.F."/>
            <person name="Tungtrongchitr A."/>
            <person name="Zhong N."/>
            <person name="Liu Z."/>
            <person name="Tsui S.K."/>
        </authorList>
    </citation>
    <scope>NUCLEOTIDE SEQUENCE [LARGE SCALE GENOMIC DNA]</scope>
    <source>
        <strain evidence="1">Derp</strain>
    </source>
</reference>
<organism evidence="1 2">
    <name type="scientific">Dermatophagoides pteronyssinus</name>
    <name type="common">European house dust mite</name>
    <dbReference type="NCBI Taxonomy" id="6956"/>
    <lineage>
        <taxon>Eukaryota</taxon>
        <taxon>Metazoa</taxon>
        <taxon>Ecdysozoa</taxon>
        <taxon>Arthropoda</taxon>
        <taxon>Chelicerata</taxon>
        <taxon>Arachnida</taxon>
        <taxon>Acari</taxon>
        <taxon>Acariformes</taxon>
        <taxon>Sarcoptiformes</taxon>
        <taxon>Astigmata</taxon>
        <taxon>Psoroptidia</taxon>
        <taxon>Analgoidea</taxon>
        <taxon>Pyroglyphidae</taxon>
        <taxon>Dermatophagoidinae</taxon>
        <taxon>Dermatophagoides</taxon>
    </lineage>
</organism>
<protein>
    <submittedName>
        <fullName evidence="1">Uncharacterized protein</fullName>
    </submittedName>
</protein>
<name>A0ABQ8IW57_DERPT</name>
<accession>A0ABQ8IW57</accession>
<comment type="caution">
    <text evidence="1">The sequence shown here is derived from an EMBL/GenBank/DDBJ whole genome shotgun (WGS) entry which is preliminary data.</text>
</comment>
<dbReference type="Proteomes" id="UP000887458">
    <property type="component" value="Unassembled WGS sequence"/>
</dbReference>
<proteinExistence type="predicted"/>
<evidence type="ECO:0000313" key="1">
    <source>
        <dbReference type="EMBL" id="KAH9414556.1"/>
    </source>
</evidence>
<reference evidence="1 2" key="1">
    <citation type="journal article" date="2018" name="J. Allergy Clin. Immunol.">
        <title>High-quality assembly of Dermatophagoides pteronyssinus genome and transcriptome reveals a wide range of novel allergens.</title>
        <authorList>
            <person name="Liu X.Y."/>
            <person name="Yang K.Y."/>
            <person name="Wang M.Q."/>
            <person name="Kwok J.S."/>
            <person name="Zeng X."/>
            <person name="Yang Z."/>
            <person name="Xiao X.J."/>
            <person name="Lau C.P."/>
            <person name="Li Y."/>
            <person name="Huang Z.M."/>
            <person name="Ba J.G."/>
            <person name="Yim A.K."/>
            <person name="Ouyang C.Y."/>
            <person name="Ngai S.M."/>
            <person name="Chan T.F."/>
            <person name="Leung E.L."/>
            <person name="Liu L."/>
            <person name="Liu Z.G."/>
            <person name="Tsui S.K."/>
        </authorList>
    </citation>
    <scope>NUCLEOTIDE SEQUENCE [LARGE SCALE GENOMIC DNA]</scope>
    <source>
        <strain evidence="1">Derp</strain>
    </source>
</reference>
<evidence type="ECO:0000313" key="2">
    <source>
        <dbReference type="Proteomes" id="UP000887458"/>
    </source>
</evidence>
<keyword evidence="2" id="KW-1185">Reference proteome</keyword>
<dbReference type="EMBL" id="NJHN03000107">
    <property type="protein sequence ID" value="KAH9414556.1"/>
    <property type="molecule type" value="Genomic_DNA"/>
</dbReference>